<evidence type="ECO:0000313" key="1">
    <source>
        <dbReference type="EMBL" id="KRX01397.1"/>
    </source>
</evidence>
<reference evidence="1 2" key="1">
    <citation type="journal article" date="2015" name="Sci. Rep.">
        <title>Genome of the facultative scuticociliatosis pathogen Pseudocohnilembus persalinus provides insight into its virulence through horizontal gene transfer.</title>
        <authorList>
            <person name="Xiong J."/>
            <person name="Wang G."/>
            <person name="Cheng J."/>
            <person name="Tian M."/>
            <person name="Pan X."/>
            <person name="Warren A."/>
            <person name="Jiang C."/>
            <person name="Yuan D."/>
            <person name="Miao W."/>
        </authorList>
    </citation>
    <scope>NUCLEOTIDE SEQUENCE [LARGE SCALE GENOMIC DNA]</scope>
    <source>
        <strain evidence="1">36N120E</strain>
    </source>
</reference>
<dbReference type="Gene3D" id="3.10.310.30">
    <property type="match status" value="1"/>
</dbReference>
<dbReference type="PANTHER" id="PTHR46922">
    <property type="entry name" value="DHHA1 DOMAIN PROTEIN"/>
    <property type="match status" value="1"/>
</dbReference>
<dbReference type="AlphaFoldDB" id="A0A0V0QH64"/>
<proteinExistence type="predicted"/>
<dbReference type="Proteomes" id="UP000054937">
    <property type="component" value="Unassembled WGS sequence"/>
</dbReference>
<evidence type="ECO:0008006" key="3">
    <source>
        <dbReference type="Google" id="ProtNLM"/>
    </source>
</evidence>
<keyword evidence="2" id="KW-1185">Reference proteome</keyword>
<dbReference type="OMA" id="ENFGICN"/>
<evidence type="ECO:0000313" key="2">
    <source>
        <dbReference type="Proteomes" id="UP000054937"/>
    </source>
</evidence>
<dbReference type="EMBL" id="LDAU01000170">
    <property type="protein sequence ID" value="KRX01397.1"/>
    <property type="molecule type" value="Genomic_DNA"/>
</dbReference>
<accession>A0A0V0QH64</accession>
<dbReference type="InParanoid" id="A0A0V0QH64"/>
<dbReference type="OrthoDB" id="443832at2759"/>
<comment type="caution">
    <text evidence="1">The sequence shown here is derived from an EMBL/GenBank/DDBJ whole genome shotgun (WGS) entry which is preliminary data.</text>
</comment>
<dbReference type="PANTHER" id="PTHR46922:SF4">
    <property type="entry name" value="DHHA1 DOMAIN PROTEIN"/>
    <property type="match status" value="1"/>
</dbReference>
<name>A0A0V0QH64_PSEPJ</name>
<gene>
    <name evidence="1" type="ORF">PPERSA_01300</name>
</gene>
<protein>
    <recommendedName>
        <fullName evidence="3">DHHA1 domain-containing protein</fullName>
    </recommendedName>
</protein>
<organism evidence="1 2">
    <name type="scientific">Pseudocohnilembus persalinus</name>
    <name type="common">Ciliate</name>
    <dbReference type="NCBI Taxonomy" id="266149"/>
    <lineage>
        <taxon>Eukaryota</taxon>
        <taxon>Sar</taxon>
        <taxon>Alveolata</taxon>
        <taxon>Ciliophora</taxon>
        <taxon>Intramacronucleata</taxon>
        <taxon>Oligohymenophorea</taxon>
        <taxon>Scuticociliatia</taxon>
        <taxon>Philasterida</taxon>
        <taxon>Pseudocohnilembidae</taxon>
        <taxon>Pseudocohnilembus</taxon>
    </lineage>
</organism>
<sequence>MPKSILEKLKQLNIYVQDYDIKTKVHNDSEAFVAGLYSMKIQLNAKVNPVLFHNFLCYPTDQMIHKGRLVLEKVEEDVKNLLDKKKDIIYFGGKLNPIAKCYAIKSKDTTLYNTLGAQLSLASLKDGLDHMGAVYSDSSQGKKLIKVSLRASLENFGICNVVASKYGGGGHERAASFFISSDTFRQWLK</sequence>